<dbReference type="SUPFAM" id="SSF50129">
    <property type="entry name" value="GroES-like"/>
    <property type="match status" value="1"/>
</dbReference>
<gene>
    <name evidence="1" type="primary">DBR</name>
    <name evidence="1" type="ORF">CR513_21619</name>
</gene>
<proteinExistence type="predicted"/>
<dbReference type="InterPro" id="IPR045010">
    <property type="entry name" value="MDR_fam"/>
</dbReference>
<dbReference type="InterPro" id="IPR011032">
    <property type="entry name" value="GroES-like_sf"/>
</dbReference>
<dbReference type="GO" id="GO:0032440">
    <property type="term" value="F:2-alkenal reductase [NAD(P)H] activity"/>
    <property type="evidence" value="ECO:0007669"/>
    <property type="project" value="TreeGrafter"/>
</dbReference>
<dbReference type="Proteomes" id="UP000257109">
    <property type="component" value="Unassembled WGS sequence"/>
</dbReference>
<reference evidence="1" key="1">
    <citation type="submission" date="2018-05" db="EMBL/GenBank/DDBJ databases">
        <title>Draft genome of Mucuna pruriens seed.</title>
        <authorList>
            <person name="Nnadi N.E."/>
            <person name="Vos R."/>
            <person name="Hasami M.H."/>
            <person name="Devisetty U.K."/>
            <person name="Aguiy J.C."/>
        </authorList>
    </citation>
    <scope>NUCLEOTIDE SEQUENCE [LARGE SCALE GENOMIC DNA]</scope>
    <source>
        <strain evidence="1">JCA_2017</strain>
    </source>
</reference>
<dbReference type="STRING" id="157652.A0A371GZ70"/>
<protein>
    <submittedName>
        <fullName evidence="1">2-alkenal reductase (NADP(+)-dependent)</fullName>
    </submittedName>
</protein>
<dbReference type="PANTHER" id="PTHR43205:SF7">
    <property type="entry name" value="PROSTAGLANDIN REDUCTASE 1"/>
    <property type="match status" value="1"/>
</dbReference>
<dbReference type="OrthoDB" id="809632at2759"/>
<evidence type="ECO:0000313" key="2">
    <source>
        <dbReference type="Proteomes" id="UP000257109"/>
    </source>
</evidence>
<feature type="non-terminal residue" evidence="1">
    <location>
        <position position="1"/>
    </location>
</feature>
<comment type="caution">
    <text evidence="1">The sequence shown here is derived from an EMBL/GenBank/DDBJ whole genome shotgun (WGS) entry which is preliminary data.</text>
</comment>
<name>A0A371GZ70_MUCPR</name>
<dbReference type="EMBL" id="QJKJ01004042">
    <property type="protein sequence ID" value="RDX95799.1"/>
    <property type="molecule type" value="Genomic_DNA"/>
</dbReference>
<accession>A0A371GZ70</accession>
<organism evidence="1 2">
    <name type="scientific">Mucuna pruriens</name>
    <name type="common">Velvet bean</name>
    <name type="synonym">Dolichos pruriens</name>
    <dbReference type="NCBI Taxonomy" id="157652"/>
    <lineage>
        <taxon>Eukaryota</taxon>
        <taxon>Viridiplantae</taxon>
        <taxon>Streptophyta</taxon>
        <taxon>Embryophyta</taxon>
        <taxon>Tracheophyta</taxon>
        <taxon>Spermatophyta</taxon>
        <taxon>Magnoliopsida</taxon>
        <taxon>eudicotyledons</taxon>
        <taxon>Gunneridae</taxon>
        <taxon>Pentapetalae</taxon>
        <taxon>rosids</taxon>
        <taxon>fabids</taxon>
        <taxon>Fabales</taxon>
        <taxon>Fabaceae</taxon>
        <taxon>Papilionoideae</taxon>
        <taxon>50 kb inversion clade</taxon>
        <taxon>NPAAA clade</taxon>
        <taxon>indigoferoid/millettioid clade</taxon>
        <taxon>Phaseoleae</taxon>
        <taxon>Mucuna</taxon>
    </lineage>
</organism>
<evidence type="ECO:0000313" key="1">
    <source>
        <dbReference type="EMBL" id="RDX95799.1"/>
    </source>
</evidence>
<dbReference type="Gene3D" id="3.90.180.10">
    <property type="entry name" value="Medium-chain alcohol dehydrogenases, catalytic domain"/>
    <property type="match status" value="1"/>
</dbReference>
<keyword evidence="2" id="KW-1185">Reference proteome</keyword>
<dbReference type="AlphaFoldDB" id="A0A371GZ70"/>
<sequence length="84" mass="9551">MAQVRNKQVVLSDYVYVGGFPKESDMKIVEGTITLKLPEGSDDVLLKNLYLSCDPYMAALMRSMVVDGFRSYTRGFRHQIESIQ</sequence>
<dbReference type="PANTHER" id="PTHR43205">
    <property type="entry name" value="PROSTAGLANDIN REDUCTASE"/>
    <property type="match status" value="1"/>
</dbReference>